<evidence type="ECO:0000313" key="1">
    <source>
        <dbReference type="EMBL" id="OQD51800.1"/>
    </source>
</evidence>
<accession>A0A1V6MH63</accession>
<proteinExistence type="predicted"/>
<name>A0A1V6MH63_9ACTN</name>
<dbReference type="EMBL" id="MPOH02000051">
    <property type="protein sequence ID" value="OQD51800.1"/>
    <property type="molecule type" value="Genomic_DNA"/>
</dbReference>
<evidence type="ECO:0000313" key="2">
    <source>
        <dbReference type="Proteomes" id="UP000184286"/>
    </source>
</evidence>
<protein>
    <submittedName>
        <fullName evidence="1">Uncharacterized protein</fullName>
    </submittedName>
</protein>
<dbReference type="InterPro" id="IPR046029">
    <property type="entry name" value="DUF5987"/>
</dbReference>
<dbReference type="AlphaFoldDB" id="A0A1V6MH63"/>
<sequence>MATGTAATLEAFADTLIPGQRRFPGDYAIAGAVQGPGAVQAGVIDVLTSPLLPARPALNLIASLLNARAIAYAALHLLPLPVTLPAMVGLSFRHRTNLVVGLFEEEDLDRKIWQVMSLLVSVAFDTAGHLDTATAVAGSHAGLTWLGFPQPDPDGKWRFSDFSYGIALADLHPNTDSSGGPA</sequence>
<dbReference type="STRING" id="114686.BM536_037970"/>
<reference evidence="1 2" key="2">
    <citation type="submission" date="2017-02" db="EMBL/GenBank/DDBJ databases">
        <title>Draft genome sequence of Streptomyces phaeoluteigriseus type strain DSM41896.</title>
        <authorList>
            <person name="Salih T.S."/>
            <person name="Algora Gallardo L."/>
            <person name="Melo Santos T."/>
            <person name="Filgueira Martinez S."/>
            <person name="Herron P.R."/>
        </authorList>
    </citation>
    <scope>NUCLEOTIDE SEQUENCE [LARGE SCALE GENOMIC DNA]</scope>
    <source>
        <strain evidence="1 2">DSM 41896</strain>
    </source>
</reference>
<gene>
    <name evidence="1" type="ORF">BM536_037970</name>
</gene>
<comment type="caution">
    <text evidence="1">The sequence shown here is derived from an EMBL/GenBank/DDBJ whole genome shotgun (WGS) entry which is preliminary data.</text>
</comment>
<reference evidence="2" key="1">
    <citation type="submission" date="2016-11" db="EMBL/GenBank/DDBJ databases">
        <authorList>
            <person name="Schniete J.K."/>
            <person name="Salih T."/>
            <person name="Algora Gallardo L."/>
            <person name="Martinez Fernandez S."/>
            <person name="Herron P.R."/>
        </authorList>
    </citation>
    <scope>NUCLEOTIDE SEQUENCE [LARGE SCALE GENOMIC DNA]</scope>
    <source>
        <strain evidence="2">DSM 41896</strain>
    </source>
</reference>
<dbReference type="Pfam" id="PF19449">
    <property type="entry name" value="DUF5987"/>
    <property type="match status" value="1"/>
</dbReference>
<dbReference type="Proteomes" id="UP000184286">
    <property type="component" value="Unassembled WGS sequence"/>
</dbReference>
<organism evidence="1 2">
    <name type="scientific">Streptomyces phaeoluteigriseus</name>
    <dbReference type="NCBI Taxonomy" id="114686"/>
    <lineage>
        <taxon>Bacteria</taxon>
        <taxon>Bacillati</taxon>
        <taxon>Actinomycetota</taxon>
        <taxon>Actinomycetes</taxon>
        <taxon>Kitasatosporales</taxon>
        <taxon>Streptomycetaceae</taxon>
        <taxon>Streptomyces</taxon>
        <taxon>Streptomyces aurantiacus group</taxon>
    </lineage>
</organism>